<feature type="domain" description="Putative restriction endonuclease" evidence="1">
    <location>
        <begin position="23"/>
        <end position="179"/>
    </location>
</feature>
<evidence type="ECO:0000313" key="3">
    <source>
        <dbReference type="Proteomes" id="UP000294739"/>
    </source>
</evidence>
<dbReference type="EMBL" id="SMKZ01000066">
    <property type="protein sequence ID" value="TDD98838.1"/>
    <property type="molecule type" value="Genomic_DNA"/>
</dbReference>
<evidence type="ECO:0000259" key="1">
    <source>
        <dbReference type="Pfam" id="PF05685"/>
    </source>
</evidence>
<dbReference type="InParanoid" id="A0A4R5CFF1"/>
<organism evidence="2 3">
    <name type="scientific">Jiangella asiatica</name>
    <dbReference type="NCBI Taxonomy" id="2530372"/>
    <lineage>
        <taxon>Bacteria</taxon>
        <taxon>Bacillati</taxon>
        <taxon>Actinomycetota</taxon>
        <taxon>Actinomycetes</taxon>
        <taxon>Jiangellales</taxon>
        <taxon>Jiangellaceae</taxon>
        <taxon>Jiangella</taxon>
    </lineage>
</organism>
<sequence>MVVMTAQRGDELPPLNPGPFTRAELDALPDDGNRHELLDGVLIVTPAPAPKHQRAVTRLLRLLDGACPAGLEVFPALLDVALSDDTVLEPDVLVARVGDLTEGDVPKPPQLAVEVLSPSTRRYDLLLKRSRYEAAGTPSYWVVDPDEPSVIAWDLRDGVYAEAGRAVGDESLQLDAPFEVRVVPAELLSAR</sequence>
<dbReference type="PANTHER" id="PTHR34107:SF4">
    <property type="entry name" value="SLL1222 PROTEIN"/>
    <property type="match status" value="1"/>
</dbReference>
<dbReference type="Proteomes" id="UP000294739">
    <property type="component" value="Unassembled WGS sequence"/>
</dbReference>
<proteinExistence type="predicted"/>
<dbReference type="Pfam" id="PF05685">
    <property type="entry name" value="Uma2"/>
    <property type="match status" value="1"/>
</dbReference>
<protein>
    <submittedName>
        <fullName evidence="2">Uma2 family endonuclease</fullName>
    </submittedName>
</protein>
<keyword evidence="2" id="KW-0255">Endonuclease</keyword>
<accession>A0A4R5CFF1</accession>
<dbReference type="InterPro" id="IPR008538">
    <property type="entry name" value="Uma2"/>
</dbReference>
<name>A0A4R5CFF1_9ACTN</name>
<dbReference type="OrthoDB" id="9799703at2"/>
<comment type="caution">
    <text evidence="2">The sequence shown here is derived from an EMBL/GenBank/DDBJ whole genome shotgun (WGS) entry which is preliminary data.</text>
</comment>
<dbReference type="Gene3D" id="3.90.1570.10">
    <property type="entry name" value="tt1808, chain A"/>
    <property type="match status" value="1"/>
</dbReference>
<reference evidence="2 3" key="1">
    <citation type="submission" date="2019-03" db="EMBL/GenBank/DDBJ databases">
        <title>Draft genome sequences of novel Actinobacteria.</title>
        <authorList>
            <person name="Sahin N."/>
            <person name="Ay H."/>
            <person name="Saygin H."/>
        </authorList>
    </citation>
    <scope>NUCLEOTIDE SEQUENCE [LARGE SCALE GENOMIC DNA]</scope>
    <source>
        <strain evidence="2 3">5K138</strain>
    </source>
</reference>
<evidence type="ECO:0000313" key="2">
    <source>
        <dbReference type="EMBL" id="TDD98838.1"/>
    </source>
</evidence>
<gene>
    <name evidence="2" type="ORF">E1269_28635</name>
</gene>
<dbReference type="InterPro" id="IPR011335">
    <property type="entry name" value="Restrct_endonuc-II-like"/>
</dbReference>
<dbReference type="GO" id="GO:0004519">
    <property type="term" value="F:endonuclease activity"/>
    <property type="evidence" value="ECO:0007669"/>
    <property type="project" value="UniProtKB-KW"/>
</dbReference>
<keyword evidence="2" id="KW-0540">Nuclease</keyword>
<dbReference type="InterPro" id="IPR012296">
    <property type="entry name" value="Nuclease_put_TT1808"/>
</dbReference>
<dbReference type="PANTHER" id="PTHR34107">
    <property type="entry name" value="SLL0198 PROTEIN-RELATED"/>
    <property type="match status" value="1"/>
</dbReference>
<keyword evidence="2" id="KW-0378">Hydrolase</keyword>
<dbReference type="CDD" id="cd06260">
    <property type="entry name" value="DUF820-like"/>
    <property type="match status" value="1"/>
</dbReference>
<dbReference type="AlphaFoldDB" id="A0A4R5CFF1"/>
<keyword evidence="3" id="KW-1185">Reference proteome</keyword>
<dbReference type="SUPFAM" id="SSF52980">
    <property type="entry name" value="Restriction endonuclease-like"/>
    <property type="match status" value="1"/>
</dbReference>